<evidence type="ECO:0000256" key="7">
    <source>
        <dbReference type="ARBA" id="ARBA00023277"/>
    </source>
</evidence>
<evidence type="ECO:0000256" key="12">
    <source>
        <dbReference type="SAM" id="SignalP"/>
    </source>
</evidence>
<dbReference type="GO" id="GO:0045493">
    <property type="term" value="P:xylan catabolic process"/>
    <property type="evidence" value="ECO:0007669"/>
    <property type="project" value="UniProtKB-KW"/>
</dbReference>
<organism evidence="14 15">
    <name type="scientific">Marinomonas spartinae</name>
    <dbReference type="NCBI Taxonomy" id="1792290"/>
    <lineage>
        <taxon>Bacteria</taxon>
        <taxon>Pseudomonadati</taxon>
        <taxon>Pseudomonadota</taxon>
        <taxon>Gammaproteobacteria</taxon>
        <taxon>Oceanospirillales</taxon>
        <taxon>Oceanospirillaceae</taxon>
        <taxon>Marinomonas</taxon>
    </lineage>
</organism>
<evidence type="ECO:0000256" key="11">
    <source>
        <dbReference type="RuleBase" id="RU361174"/>
    </source>
</evidence>
<dbReference type="SMART" id="SM00633">
    <property type="entry name" value="Glyco_10"/>
    <property type="match status" value="1"/>
</dbReference>
<dbReference type="Pfam" id="PF02018">
    <property type="entry name" value="CBM_4_9"/>
    <property type="match status" value="1"/>
</dbReference>
<dbReference type="InterPro" id="IPR008979">
    <property type="entry name" value="Galactose-bd-like_sf"/>
</dbReference>
<name>A0A1A8TGM1_9GAMM</name>
<dbReference type="STRING" id="1792290.MSP8886_02497"/>
<dbReference type="Proteomes" id="UP000092544">
    <property type="component" value="Unassembled WGS sequence"/>
</dbReference>
<dbReference type="PROSITE" id="PS51760">
    <property type="entry name" value="GH10_2"/>
    <property type="match status" value="1"/>
</dbReference>
<dbReference type="InterPro" id="IPR001000">
    <property type="entry name" value="GH10_dom"/>
</dbReference>
<evidence type="ECO:0000313" key="14">
    <source>
        <dbReference type="EMBL" id="SBS32625.1"/>
    </source>
</evidence>
<comment type="similarity">
    <text evidence="2 11">Belongs to the glycosyl hydrolase 10 (cellulase F) family.</text>
</comment>
<keyword evidence="8 11" id="KW-0326">Glycosidase</keyword>
<reference evidence="14 15" key="1">
    <citation type="submission" date="2016-06" db="EMBL/GenBank/DDBJ databases">
        <authorList>
            <person name="Kjaerup R.B."/>
            <person name="Dalgaard T.S."/>
            <person name="Juul-Madsen H.R."/>
        </authorList>
    </citation>
    <scope>NUCLEOTIDE SEQUENCE [LARGE SCALE GENOMIC DNA]</scope>
    <source>
        <strain evidence="14 15">CECT 8886</strain>
    </source>
</reference>
<keyword evidence="5" id="KW-0677">Repeat</keyword>
<evidence type="ECO:0000313" key="15">
    <source>
        <dbReference type="Proteomes" id="UP000092544"/>
    </source>
</evidence>
<keyword evidence="15" id="KW-1185">Reference proteome</keyword>
<evidence type="ECO:0000256" key="9">
    <source>
        <dbReference type="ARBA" id="ARBA00023326"/>
    </source>
</evidence>
<dbReference type="RefSeq" id="WP_067016856.1">
    <property type="nucleotide sequence ID" value="NZ_FLOB01000005.1"/>
</dbReference>
<accession>A0A1A8TGM1</accession>
<dbReference type="SUPFAM" id="SSF51445">
    <property type="entry name" value="(Trans)glycosidases"/>
    <property type="match status" value="1"/>
</dbReference>
<keyword evidence="3 14" id="KW-0858">Xylan degradation</keyword>
<dbReference type="PANTHER" id="PTHR31490:SF88">
    <property type="entry name" value="BETA-XYLANASE"/>
    <property type="match status" value="1"/>
</dbReference>
<dbReference type="Pfam" id="PF00331">
    <property type="entry name" value="Glyco_hydro_10"/>
    <property type="match status" value="1"/>
</dbReference>
<dbReference type="OrthoDB" id="4241492at2"/>
<dbReference type="SUPFAM" id="SSF49785">
    <property type="entry name" value="Galactose-binding domain-like"/>
    <property type="match status" value="1"/>
</dbReference>
<proteinExistence type="inferred from homology"/>
<keyword evidence="7 11" id="KW-0119">Carbohydrate metabolism</keyword>
<evidence type="ECO:0000256" key="10">
    <source>
        <dbReference type="PROSITE-ProRule" id="PRU10061"/>
    </source>
</evidence>
<dbReference type="Gene3D" id="2.60.120.260">
    <property type="entry name" value="Galactose-binding domain-like"/>
    <property type="match status" value="1"/>
</dbReference>
<evidence type="ECO:0000256" key="2">
    <source>
        <dbReference type="ARBA" id="ARBA00007495"/>
    </source>
</evidence>
<dbReference type="AlphaFoldDB" id="A0A1A8TGM1"/>
<evidence type="ECO:0000256" key="5">
    <source>
        <dbReference type="ARBA" id="ARBA00022737"/>
    </source>
</evidence>
<evidence type="ECO:0000259" key="13">
    <source>
        <dbReference type="PROSITE" id="PS51760"/>
    </source>
</evidence>
<evidence type="ECO:0000256" key="1">
    <source>
        <dbReference type="ARBA" id="ARBA00000681"/>
    </source>
</evidence>
<dbReference type="PANTHER" id="PTHR31490">
    <property type="entry name" value="GLYCOSYL HYDROLASE"/>
    <property type="match status" value="1"/>
</dbReference>
<dbReference type="InterPro" id="IPR003305">
    <property type="entry name" value="CenC_carb-bd"/>
</dbReference>
<dbReference type="EC" id="3.2.1.8" evidence="11"/>
<feature type="active site" description="Nucleophile" evidence="10">
    <location>
        <position position="426"/>
    </location>
</feature>
<keyword evidence="9 11" id="KW-0624">Polysaccharide degradation</keyword>
<dbReference type="InterPro" id="IPR031158">
    <property type="entry name" value="GH10_AS"/>
</dbReference>
<feature type="domain" description="GH10" evidence="13">
    <location>
        <begin position="220"/>
        <end position="491"/>
    </location>
</feature>
<dbReference type="EMBL" id="FLOB01000005">
    <property type="protein sequence ID" value="SBS32625.1"/>
    <property type="molecule type" value="Genomic_DNA"/>
</dbReference>
<dbReference type="GO" id="GO:0031176">
    <property type="term" value="F:endo-1,4-beta-xylanase activity"/>
    <property type="evidence" value="ECO:0007669"/>
    <property type="project" value="UniProtKB-EC"/>
</dbReference>
<dbReference type="PRINTS" id="PR00134">
    <property type="entry name" value="GLHYDRLASE10"/>
</dbReference>
<protein>
    <recommendedName>
        <fullName evidence="11">Beta-xylanase</fullName>
        <ecNumber evidence="11">3.2.1.8</ecNumber>
    </recommendedName>
</protein>
<sequence length="494" mass="54708">MKGIKQQKWLGFGKSHIYTVKALVAFTAMTMPVMSIAADSSAVVPSGFDAYYASASYTAIANNGDVENGLSGWSSIGGNIYRTTQDSYSGMASVHIYNRNATWNGVTFKPAPLVNGKQYNVSVWVKLAPGVQSANIILTGKRTDDADTSTNNEYVRIASASANTYGWTELKGSYTQSGTPFQYFIIESDNSQVSYFVDAMKVEDIGGGSGDPGNNGKKFVGNITTSGQVRGDFSQYWDQITPENEGKWGSVERTRDVYNWSGIDAAYNYAKQHNMPFKQHTFVWGSQYPAWIDNLSPSEQAGEIEEWIRDFCNRYPDVAMIDVVNEATPGHAPAKYARSAFGNDWIIKSFQLAHKYCPNATLILNDYNVLSWNTDEFIRMARPAVQAGVVDAIGLQSHGLEDFSVSQLQEKLNKIAALGLPIYISEYDIARSNDQEQLNIMKQQFPLFYNSDAVAGITLWGYVVGKTWVDGSGLIYENGAQRPAMQWLMNYLGR</sequence>
<evidence type="ECO:0000256" key="3">
    <source>
        <dbReference type="ARBA" id="ARBA00022651"/>
    </source>
</evidence>
<dbReference type="PROSITE" id="PS00591">
    <property type="entry name" value="GH10_1"/>
    <property type="match status" value="1"/>
</dbReference>
<dbReference type="Gene3D" id="3.20.20.80">
    <property type="entry name" value="Glycosidases"/>
    <property type="match status" value="1"/>
</dbReference>
<comment type="catalytic activity">
    <reaction evidence="1 11">
        <text>Endohydrolysis of (1-&gt;4)-beta-D-xylosidic linkages in xylans.</text>
        <dbReference type="EC" id="3.2.1.8"/>
    </reaction>
</comment>
<feature type="signal peptide" evidence="12">
    <location>
        <begin position="1"/>
        <end position="37"/>
    </location>
</feature>
<dbReference type="InterPro" id="IPR044846">
    <property type="entry name" value="GH10"/>
</dbReference>
<keyword evidence="6 11" id="KW-0378">Hydrolase</keyword>
<keyword evidence="4 12" id="KW-0732">Signal</keyword>
<evidence type="ECO:0000256" key="6">
    <source>
        <dbReference type="ARBA" id="ARBA00022801"/>
    </source>
</evidence>
<gene>
    <name evidence="14" type="primary">xynB</name>
    <name evidence="14" type="ORF">MSP8886_02497</name>
</gene>
<evidence type="ECO:0000256" key="8">
    <source>
        <dbReference type="ARBA" id="ARBA00023295"/>
    </source>
</evidence>
<dbReference type="InterPro" id="IPR017853">
    <property type="entry name" value="GH"/>
</dbReference>
<feature type="chain" id="PRO_5008379023" description="Beta-xylanase" evidence="12">
    <location>
        <begin position="38"/>
        <end position="494"/>
    </location>
</feature>
<evidence type="ECO:0000256" key="4">
    <source>
        <dbReference type="ARBA" id="ARBA00022729"/>
    </source>
</evidence>